<comment type="caution">
    <text evidence="8">The sequence shown here is derived from an EMBL/GenBank/DDBJ whole genome shotgun (WGS) entry which is preliminary data.</text>
</comment>
<sequence length="239" mass="26159">MSQDDVVSLELPAPEGWKKMCLLKKGGTPGKNETVFTAPTGEEITTKKQLTQYLKSNPGGPKISEFDWTSGKTEKDEKPKEEAGEKVEISDVPSEEVVKPANEVNDESKKEEDEEVREIPEVPTEEVPSEEVPKQVNVVNEDLVEPNKQEEEGAKEVNEEACEIPKVPSSEEGEPAKGVNEEVLENPITPPPEEVTKPVTEEAAPVTKVEVGEPTASENGCSSVEANEAKPSWEEIKIE</sequence>
<evidence type="ECO:0000256" key="5">
    <source>
        <dbReference type="ARBA" id="ARBA00023242"/>
    </source>
</evidence>
<organism evidence="8">
    <name type="scientific">Tanacetum cinerariifolium</name>
    <name type="common">Dalmatian daisy</name>
    <name type="synonym">Chrysanthemum cinerariifolium</name>
    <dbReference type="NCBI Taxonomy" id="118510"/>
    <lineage>
        <taxon>Eukaryota</taxon>
        <taxon>Viridiplantae</taxon>
        <taxon>Streptophyta</taxon>
        <taxon>Embryophyta</taxon>
        <taxon>Tracheophyta</taxon>
        <taxon>Spermatophyta</taxon>
        <taxon>Magnoliopsida</taxon>
        <taxon>eudicotyledons</taxon>
        <taxon>Gunneridae</taxon>
        <taxon>Pentapetalae</taxon>
        <taxon>asterids</taxon>
        <taxon>campanulids</taxon>
        <taxon>Asterales</taxon>
        <taxon>Asteraceae</taxon>
        <taxon>Asteroideae</taxon>
        <taxon>Anthemideae</taxon>
        <taxon>Anthemidinae</taxon>
        <taxon>Tanacetum</taxon>
    </lineage>
</organism>
<evidence type="ECO:0000256" key="3">
    <source>
        <dbReference type="ARBA" id="ARBA00023125"/>
    </source>
</evidence>
<dbReference type="Pfam" id="PF01429">
    <property type="entry name" value="MBD"/>
    <property type="match status" value="1"/>
</dbReference>
<dbReference type="InterPro" id="IPR039622">
    <property type="entry name" value="MBD10/11"/>
</dbReference>
<feature type="compositionally biased region" description="Polar residues" evidence="6">
    <location>
        <begin position="216"/>
        <end position="225"/>
    </location>
</feature>
<dbReference type="GO" id="GO:0005634">
    <property type="term" value="C:nucleus"/>
    <property type="evidence" value="ECO:0007669"/>
    <property type="project" value="UniProtKB-SubCell"/>
</dbReference>
<dbReference type="PROSITE" id="PS50982">
    <property type="entry name" value="MBD"/>
    <property type="match status" value="1"/>
</dbReference>
<dbReference type="SUPFAM" id="SSF54171">
    <property type="entry name" value="DNA-binding domain"/>
    <property type="match status" value="1"/>
</dbReference>
<feature type="compositionally biased region" description="Basic and acidic residues" evidence="6">
    <location>
        <begin position="227"/>
        <end position="239"/>
    </location>
</feature>
<accession>A0A6L2JL93</accession>
<dbReference type="AlphaFoldDB" id="A0A6L2JL93"/>
<evidence type="ECO:0000259" key="7">
    <source>
        <dbReference type="PROSITE" id="PS50982"/>
    </source>
</evidence>
<proteinExistence type="predicted"/>
<dbReference type="InterPro" id="IPR001739">
    <property type="entry name" value="Methyl_CpG_DNA-bd"/>
</dbReference>
<evidence type="ECO:0000256" key="2">
    <source>
        <dbReference type="ARBA" id="ARBA00023015"/>
    </source>
</evidence>
<dbReference type="InterPro" id="IPR016177">
    <property type="entry name" value="DNA-bd_dom_sf"/>
</dbReference>
<keyword evidence="2" id="KW-0805">Transcription regulation</keyword>
<dbReference type="Gene3D" id="3.30.890.10">
    <property type="entry name" value="Methyl-cpg-binding Protein 2, Chain A"/>
    <property type="match status" value="1"/>
</dbReference>
<feature type="domain" description="MBD" evidence="7">
    <location>
        <begin position="3"/>
        <end position="73"/>
    </location>
</feature>
<dbReference type="GO" id="GO:0003677">
    <property type="term" value="F:DNA binding"/>
    <property type="evidence" value="ECO:0007669"/>
    <property type="project" value="UniProtKB-KW"/>
</dbReference>
<keyword evidence="5" id="KW-0539">Nucleus</keyword>
<feature type="compositionally biased region" description="Basic and acidic residues" evidence="6">
    <location>
        <begin position="145"/>
        <end position="158"/>
    </location>
</feature>
<protein>
    <submittedName>
        <fullName evidence="8">Methyl-CpG-binding domain-containing protein 11-like</fullName>
    </submittedName>
</protein>
<feature type="compositionally biased region" description="Basic and acidic residues" evidence="6">
    <location>
        <begin position="72"/>
        <end position="89"/>
    </location>
</feature>
<reference evidence="8" key="1">
    <citation type="journal article" date="2019" name="Sci. Rep.">
        <title>Draft genome of Tanacetum cinerariifolium, the natural source of mosquito coil.</title>
        <authorList>
            <person name="Yamashiro T."/>
            <person name="Shiraishi A."/>
            <person name="Satake H."/>
            <person name="Nakayama K."/>
        </authorList>
    </citation>
    <scope>NUCLEOTIDE SEQUENCE</scope>
</reference>
<evidence type="ECO:0000256" key="1">
    <source>
        <dbReference type="ARBA" id="ARBA00004123"/>
    </source>
</evidence>
<keyword evidence="3" id="KW-0238">DNA-binding</keyword>
<dbReference type="SMART" id="SM00391">
    <property type="entry name" value="MBD"/>
    <property type="match status" value="1"/>
</dbReference>
<evidence type="ECO:0000313" key="8">
    <source>
        <dbReference type="EMBL" id="GEU37570.1"/>
    </source>
</evidence>
<name>A0A6L2JL93_TANCI</name>
<evidence type="ECO:0000256" key="6">
    <source>
        <dbReference type="SAM" id="MobiDB-lite"/>
    </source>
</evidence>
<comment type="subcellular location">
    <subcellularLocation>
        <location evidence="1">Nucleus</location>
    </subcellularLocation>
</comment>
<dbReference type="CDD" id="cd00122">
    <property type="entry name" value="MBD"/>
    <property type="match status" value="1"/>
</dbReference>
<gene>
    <name evidence="8" type="ORF">Tci_009548</name>
</gene>
<dbReference type="EMBL" id="BKCJ010000946">
    <property type="protein sequence ID" value="GEU37570.1"/>
    <property type="molecule type" value="Genomic_DNA"/>
</dbReference>
<dbReference type="PANTHER" id="PTHR33729">
    <property type="entry name" value="METHYL-CPG BINDING DOMAIN CONTAINING PROTEIN, EXPRESSED"/>
    <property type="match status" value="1"/>
</dbReference>
<feature type="region of interest" description="Disordered" evidence="6">
    <location>
        <begin position="52"/>
        <end position="239"/>
    </location>
</feature>
<dbReference type="PANTHER" id="PTHR33729:SF6">
    <property type="entry name" value="METHYL-CPG-BINDING DOMAIN-CONTAINING PROTEIN 11"/>
    <property type="match status" value="1"/>
</dbReference>
<evidence type="ECO:0000256" key="4">
    <source>
        <dbReference type="ARBA" id="ARBA00023163"/>
    </source>
</evidence>
<keyword evidence="4" id="KW-0804">Transcription</keyword>